<evidence type="ECO:0000313" key="1">
    <source>
        <dbReference type="EMBL" id="PEG29644.1"/>
    </source>
</evidence>
<comment type="caution">
    <text evidence="1">The sequence shown here is derived from an EMBL/GenBank/DDBJ whole genome shotgun (WGS) entry which is preliminary data.</text>
</comment>
<dbReference type="InterPro" id="IPR010982">
    <property type="entry name" value="Lambda_DNA-bd_dom_sf"/>
</dbReference>
<dbReference type="GO" id="GO:0003677">
    <property type="term" value="F:DNA binding"/>
    <property type="evidence" value="ECO:0007669"/>
    <property type="project" value="InterPro"/>
</dbReference>
<dbReference type="SMART" id="SM00530">
    <property type="entry name" value="HTH_XRE"/>
    <property type="match status" value="1"/>
</dbReference>
<dbReference type="OrthoDB" id="2899891at2"/>
<sequence length="189" mass="21934">MIRCNLSVLLAERNLKISKVSEETKLSRTTLTALVSNVSKGIQFDTINTLCCYLKVTPEKLISYIPVDIIITRANLNGEILQIDLDIIKNMKTYKCELTGYCYTSYNDDNEIKSLDIEILLYDDESNSDDEELIENNKVLINTFTKLPVPFRNDIRKEILKYMGRTFRWALAEDCTMHFTWDNKLIDVE</sequence>
<protein>
    <submittedName>
        <fullName evidence="1">XRE family transcriptional regulator</fullName>
    </submittedName>
</protein>
<dbReference type="RefSeq" id="WP_058293544.1">
    <property type="nucleotide sequence ID" value="NZ_CAMTCL010000222.1"/>
</dbReference>
<evidence type="ECO:0000313" key="2">
    <source>
        <dbReference type="Proteomes" id="UP000220840"/>
    </source>
</evidence>
<dbReference type="EMBL" id="PDCJ01000003">
    <property type="protein sequence ID" value="PEG29644.1"/>
    <property type="molecule type" value="Genomic_DNA"/>
</dbReference>
<dbReference type="AlphaFoldDB" id="A0A2A7MD10"/>
<keyword evidence="2" id="KW-1185">Reference proteome</keyword>
<proteinExistence type="predicted"/>
<organism evidence="1 2">
    <name type="scientific">Clostridium neonatale</name>
    <dbReference type="NCBI Taxonomy" id="137838"/>
    <lineage>
        <taxon>Bacteria</taxon>
        <taxon>Bacillati</taxon>
        <taxon>Bacillota</taxon>
        <taxon>Clostridia</taxon>
        <taxon>Eubacteriales</taxon>
        <taxon>Clostridiaceae</taxon>
        <taxon>Clostridium</taxon>
    </lineage>
</organism>
<dbReference type="Proteomes" id="UP000220840">
    <property type="component" value="Unassembled WGS sequence"/>
</dbReference>
<dbReference type="PROSITE" id="PS50943">
    <property type="entry name" value="HTH_CROC1"/>
    <property type="match status" value="1"/>
</dbReference>
<dbReference type="STRING" id="137838.GCA_001458595_00593"/>
<dbReference type="SUPFAM" id="SSF47413">
    <property type="entry name" value="lambda repressor-like DNA-binding domains"/>
    <property type="match status" value="1"/>
</dbReference>
<dbReference type="InterPro" id="IPR001387">
    <property type="entry name" value="Cro/C1-type_HTH"/>
</dbReference>
<name>A0A2A7MD10_9CLOT</name>
<dbReference type="Gene3D" id="1.10.260.40">
    <property type="entry name" value="lambda repressor-like DNA-binding domains"/>
    <property type="match status" value="1"/>
</dbReference>
<dbReference type="Pfam" id="PF13443">
    <property type="entry name" value="HTH_26"/>
    <property type="match status" value="1"/>
</dbReference>
<gene>
    <name evidence="1" type="ORF">CQ394_17050</name>
</gene>
<accession>A0A2A7MD10</accession>
<reference evidence="1 2" key="1">
    <citation type="submission" date="2017-10" db="EMBL/GenBank/DDBJ databases">
        <title>Effective Description of Clostridium neonatale sp. nov. linked to necrotizing enterocolitis in neonates and a clarification of species assignable to the genus Clostridium (Prazmowski 1880) emend. Lawson and Rainey 2016.</title>
        <authorList>
            <person name="Bernard K."/>
            <person name="Burdz T."/>
            <person name="Wiebe D."/>
            <person name="Balcewich B."/>
            <person name="Alfa M."/>
            <person name="Bernier A.-M."/>
        </authorList>
    </citation>
    <scope>NUCLEOTIDE SEQUENCE [LARGE SCALE GENOMIC DNA]</scope>
    <source>
        <strain evidence="1 2">LCDC99A005</strain>
    </source>
</reference>